<dbReference type="Gene3D" id="3.90.850.10">
    <property type="entry name" value="Fumarylacetoacetase-like, C-terminal domain"/>
    <property type="match status" value="1"/>
</dbReference>
<dbReference type="SUPFAM" id="SSF56529">
    <property type="entry name" value="FAH"/>
    <property type="match status" value="1"/>
</dbReference>
<feature type="domain" description="Fumarylacetoacetase-like C-terminal" evidence="3">
    <location>
        <begin position="56"/>
        <end position="253"/>
    </location>
</feature>
<protein>
    <recommendedName>
        <fullName evidence="7">2-hydroxyhepta-2,4-diene-1,7-dioate isomerase</fullName>
    </recommendedName>
</protein>
<accession>A0A0K0XAC5</accession>
<dbReference type="InterPro" id="IPR051121">
    <property type="entry name" value="FAH"/>
</dbReference>
<organism evidence="5 6">
    <name type="scientific">Mycolicibacterium goodii</name>
    <name type="common">Mycobacterium goodii</name>
    <dbReference type="NCBI Taxonomy" id="134601"/>
    <lineage>
        <taxon>Bacteria</taxon>
        <taxon>Bacillati</taxon>
        <taxon>Actinomycetota</taxon>
        <taxon>Actinomycetes</taxon>
        <taxon>Mycobacteriales</taxon>
        <taxon>Mycobacteriaceae</taxon>
        <taxon>Mycolicibacterium</taxon>
    </lineage>
</organism>
<dbReference type="Pfam" id="PF01557">
    <property type="entry name" value="FAA_hydrolase"/>
    <property type="match status" value="1"/>
</dbReference>
<evidence type="ECO:0000313" key="6">
    <source>
        <dbReference type="Proteomes" id="UP000062255"/>
    </source>
</evidence>
<dbReference type="GO" id="GO:0016853">
    <property type="term" value="F:isomerase activity"/>
    <property type="evidence" value="ECO:0007669"/>
    <property type="project" value="UniProtKB-ARBA"/>
</dbReference>
<dbReference type="InterPro" id="IPR018833">
    <property type="entry name" value="Rv2993c-like_N"/>
</dbReference>
<dbReference type="PANTHER" id="PTHR42796:SF4">
    <property type="entry name" value="FUMARYLACETOACETATE HYDROLASE DOMAIN-CONTAINING PROTEIN 2A"/>
    <property type="match status" value="1"/>
</dbReference>
<evidence type="ECO:0000259" key="4">
    <source>
        <dbReference type="Pfam" id="PF10370"/>
    </source>
</evidence>
<name>A0A0K0XAC5_MYCGD</name>
<dbReference type="PANTHER" id="PTHR42796">
    <property type="entry name" value="FUMARYLACETOACETATE HYDROLASE DOMAIN-CONTAINING PROTEIN 2A-RELATED"/>
    <property type="match status" value="1"/>
</dbReference>
<evidence type="ECO:0000256" key="1">
    <source>
        <dbReference type="ARBA" id="ARBA00010211"/>
    </source>
</evidence>
<dbReference type="STRING" id="134601.AFA91_23290"/>
<dbReference type="Proteomes" id="UP000062255">
    <property type="component" value="Chromosome"/>
</dbReference>
<dbReference type="EMBL" id="CP012150">
    <property type="protein sequence ID" value="AKS34331.1"/>
    <property type="molecule type" value="Genomic_DNA"/>
</dbReference>
<dbReference type="InterPro" id="IPR036663">
    <property type="entry name" value="Fumarylacetoacetase_C_sf"/>
</dbReference>
<evidence type="ECO:0000256" key="2">
    <source>
        <dbReference type="ARBA" id="ARBA00022723"/>
    </source>
</evidence>
<evidence type="ECO:0008006" key="7">
    <source>
        <dbReference type="Google" id="ProtNLM"/>
    </source>
</evidence>
<gene>
    <name evidence="5" type="ORF">AFA91_23290</name>
</gene>
<feature type="domain" description="Rv2993c-like N-terminal" evidence="4">
    <location>
        <begin position="1"/>
        <end position="51"/>
    </location>
</feature>
<reference evidence="5 6" key="1">
    <citation type="submission" date="2015-07" db="EMBL/GenBank/DDBJ databases">
        <title>Complete genome sequence of Mycobacterium goodii X7B, a facultative thermophilic biodesulfurizing bacterium.</title>
        <authorList>
            <person name="Yu B."/>
            <person name="Li F."/>
            <person name="Xu P."/>
        </authorList>
    </citation>
    <scope>NUCLEOTIDE SEQUENCE [LARGE SCALE GENOMIC DNA]</scope>
    <source>
        <strain evidence="5 6">X7B</strain>
    </source>
</reference>
<sequence length="254" mass="27429">MRYLRVEVDDSPRWAILEGDTLHLLSGAPYDDGWTTGEEVAWRDDVTLLAPATPSKIFCLGRNYSDHRREMGYAHDGSPSVFMKAPTTIIGPGDNIVLPPPTLSSHVEHEAELAFIIGKPARNVSAADAADYIYGYTCANDVSARDLQRSDPQLTRGKGFDTFCPIGPWIETDVDPIDGVRLRCSVNGTPRQDGNTADMTYDIGFIVEYLTGFATLYPGDLILTGSPGGTAPLHPGDSIDITIDGIGTLTNGVI</sequence>
<dbReference type="InterPro" id="IPR011234">
    <property type="entry name" value="Fumarylacetoacetase-like_C"/>
</dbReference>
<dbReference type="FunFam" id="3.90.850.10:FF:000002">
    <property type="entry name" value="2-hydroxyhepta-2,4-diene-1,7-dioate isomerase"/>
    <property type="match status" value="1"/>
</dbReference>
<dbReference type="Pfam" id="PF10370">
    <property type="entry name" value="Rv2993c-like_N"/>
    <property type="match status" value="1"/>
</dbReference>
<dbReference type="KEGG" id="mgo:AFA91_23290"/>
<keyword evidence="2" id="KW-0479">Metal-binding</keyword>
<comment type="similarity">
    <text evidence="1">Belongs to the FAH family.</text>
</comment>
<evidence type="ECO:0000313" key="5">
    <source>
        <dbReference type="EMBL" id="AKS34331.1"/>
    </source>
</evidence>
<dbReference type="GO" id="GO:0019752">
    <property type="term" value="P:carboxylic acid metabolic process"/>
    <property type="evidence" value="ECO:0007669"/>
    <property type="project" value="UniProtKB-ARBA"/>
</dbReference>
<dbReference type="OrthoDB" id="9805307at2"/>
<dbReference type="GO" id="GO:0046872">
    <property type="term" value="F:metal ion binding"/>
    <property type="evidence" value="ECO:0007669"/>
    <property type="project" value="UniProtKB-KW"/>
</dbReference>
<dbReference type="PATRIC" id="fig|134601.6.peg.4807"/>
<evidence type="ECO:0000259" key="3">
    <source>
        <dbReference type="Pfam" id="PF01557"/>
    </source>
</evidence>
<dbReference type="AlphaFoldDB" id="A0A0K0XAC5"/>
<proteinExistence type="inferred from homology"/>